<feature type="binding site" evidence="2">
    <location>
        <position position="145"/>
    </location>
    <ligand>
        <name>Mg(2+)</name>
        <dbReference type="ChEBI" id="CHEBI:18420"/>
        <label>2</label>
    </ligand>
</feature>
<dbReference type="Proteomes" id="UP000383971">
    <property type="component" value="Unassembled WGS sequence"/>
</dbReference>
<feature type="binding site" evidence="2">
    <location>
        <position position="100"/>
    </location>
    <ligand>
        <name>Mg(2+)</name>
        <dbReference type="ChEBI" id="CHEBI:18420"/>
        <label>4</label>
    </ligand>
</feature>
<keyword evidence="2" id="KW-0067">ATP-binding</keyword>
<keyword evidence="2" id="KW-0547">Nucleotide-binding</keyword>
<dbReference type="SUPFAM" id="SSF56042">
    <property type="entry name" value="PurM C-terminal domain-like"/>
    <property type="match status" value="1"/>
</dbReference>
<feature type="binding site" evidence="2">
    <location>
        <position position="115"/>
    </location>
    <ligand>
        <name>Mg(2+)</name>
        <dbReference type="ChEBI" id="CHEBI:18420"/>
        <label>4</label>
    </ligand>
</feature>
<comment type="caution">
    <text evidence="2">Lacks conserved residue(s) required for the propagation of feature annotation.</text>
</comment>
<dbReference type="Pfam" id="PF00586">
    <property type="entry name" value="AIRS"/>
    <property type="match status" value="1"/>
</dbReference>
<dbReference type="AlphaFoldDB" id="A0A5E4W8B1"/>
<feature type="binding site" evidence="2">
    <location>
        <position position="124"/>
    </location>
    <ligand>
        <name>substrate</name>
    </ligand>
</feature>
<feature type="binding site" evidence="2">
    <location>
        <position position="283"/>
    </location>
    <ligand>
        <name>ATP</name>
        <dbReference type="ChEBI" id="CHEBI:30616"/>
    </ligand>
</feature>
<sequence>MHFGSPFPLFALFALFALFTLFTFYASTLLPTARRLTPHVAAQPRCNATHPAKALATVVPVPMTTTIPSPSPLSEFSLIDRFFAHATRQGEHVTLGIGDDCALLHPPAGEQLAISTDMLVEGRHFFADADPRALGHKTLAVNLSDLAAMGARPMGFTLALALPDSDPAWLAPFAQGLSALADRYACPLVGGDTTRGPRNLCVTVFGSVPGPQALRRDAARPGDDIWVSGTLGDARLALGALRGEWSLPPDDLALARRAMDWPEPQIALGLALRGVARAALDVSDGLLGDLGHILQRSNMSAQVNVDDLPRSPLLASQAREIQRLCTLAGGDDYQLCFCADSTQRPRIAAIGDELGIRLTRIGTIALPDARQTMLHLHDKTGAAVAADYKSFDHFQ</sequence>
<name>A0A5E4W8B1_9BURK</name>
<evidence type="ECO:0000259" key="3">
    <source>
        <dbReference type="Pfam" id="PF00586"/>
    </source>
</evidence>
<reference evidence="4 5" key="1">
    <citation type="submission" date="2019-08" db="EMBL/GenBank/DDBJ databases">
        <authorList>
            <person name="Peeters C."/>
        </authorList>
    </citation>
    <scope>NUCLEOTIDE SEQUENCE [LARGE SCALE GENOMIC DNA]</scope>
    <source>
        <strain evidence="4 5">LMG 31111</strain>
    </source>
</reference>
<dbReference type="CDD" id="cd02194">
    <property type="entry name" value="ThiL"/>
    <property type="match status" value="1"/>
</dbReference>
<feature type="binding site" evidence="2">
    <location>
        <position position="284"/>
    </location>
    <ligand>
        <name>Mg(2+)</name>
        <dbReference type="ChEBI" id="CHEBI:18420"/>
        <label>5</label>
    </ligand>
</feature>
<feature type="binding site" evidence="2">
    <location>
        <position position="281"/>
    </location>
    <ligand>
        <name>Mg(2+)</name>
        <dbReference type="ChEBI" id="CHEBI:18420"/>
        <label>3</label>
    </ligand>
</feature>
<comment type="similarity">
    <text evidence="2">Belongs to the thiamine-monophosphate kinase family.</text>
</comment>
<dbReference type="EMBL" id="CABPSE010000010">
    <property type="protein sequence ID" value="VVE19844.1"/>
    <property type="molecule type" value="Genomic_DNA"/>
</dbReference>
<organism evidence="4 5">
    <name type="scientific">Pandoraea communis</name>
    <dbReference type="NCBI Taxonomy" id="2508297"/>
    <lineage>
        <taxon>Bacteria</taxon>
        <taxon>Pseudomonadati</taxon>
        <taxon>Pseudomonadota</taxon>
        <taxon>Betaproteobacteria</taxon>
        <taxon>Burkholderiales</taxon>
        <taxon>Burkholderiaceae</taxon>
        <taxon>Pandoraea</taxon>
    </lineage>
</organism>
<dbReference type="InterPro" id="IPR006283">
    <property type="entry name" value="ThiL-like"/>
</dbReference>
<feature type="binding site" evidence="2">
    <location>
        <position position="391"/>
    </location>
    <ligand>
        <name>substrate</name>
    </ligand>
</feature>
<feature type="binding site" evidence="2">
    <location>
        <position position="100"/>
    </location>
    <ligand>
        <name>Mg(2+)</name>
        <dbReference type="ChEBI" id="CHEBI:18420"/>
        <label>3</label>
    </ligand>
</feature>
<comment type="function">
    <text evidence="2">Catalyzes the ATP-dependent phosphorylation of thiamine-monophosphate (TMP) to form thiamine-pyrophosphate (TPP), the active form of vitamin B1.</text>
</comment>
<feature type="domain" description="PurM-like N-terminal" evidence="3">
    <location>
        <begin position="98"/>
        <end position="207"/>
    </location>
</feature>
<keyword evidence="1 2" id="KW-0784">Thiamine biosynthesis</keyword>
<dbReference type="Gene3D" id="3.30.1330.10">
    <property type="entry name" value="PurM-like, N-terminal domain"/>
    <property type="match status" value="1"/>
</dbReference>
<keyword evidence="2" id="KW-0479">Metal-binding</keyword>
<gene>
    <name evidence="2" type="primary">thiL</name>
    <name evidence="4" type="ORF">PCO31111_03101</name>
</gene>
<comment type="miscellaneous">
    <text evidence="2">Reaction mechanism of ThiL seems to utilize a direct, inline transfer of the gamma-phosphate of ATP to TMP rather than a phosphorylated enzyme intermediate.</text>
</comment>
<comment type="pathway">
    <text evidence="2">Cofactor biosynthesis; thiamine diphosphate biosynthesis; thiamine diphosphate from thiamine phosphate: step 1/1.</text>
</comment>
<dbReference type="SUPFAM" id="SSF55326">
    <property type="entry name" value="PurM N-terminal domain-like"/>
    <property type="match status" value="1"/>
</dbReference>
<evidence type="ECO:0000313" key="4">
    <source>
        <dbReference type="EMBL" id="VVE19844.1"/>
    </source>
</evidence>
<dbReference type="HAMAP" id="MF_02128">
    <property type="entry name" value="TMP_kinase"/>
    <property type="match status" value="1"/>
</dbReference>
<dbReference type="NCBIfam" id="TIGR01379">
    <property type="entry name" value="thiL"/>
    <property type="match status" value="1"/>
</dbReference>
<feature type="binding site" evidence="2">
    <location>
        <position position="117"/>
    </location>
    <ligand>
        <name>Mg(2+)</name>
        <dbReference type="ChEBI" id="CHEBI:18420"/>
        <label>2</label>
    </ligand>
</feature>
<keyword evidence="2 4" id="KW-0808">Transferase</keyword>
<dbReference type="PANTHER" id="PTHR30270">
    <property type="entry name" value="THIAMINE-MONOPHOSPHATE KINASE"/>
    <property type="match status" value="1"/>
</dbReference>
<feature type="binding site" evidence="2">
    <location>
        <position position="331"/>
    </location>
    <ligand>
        <name>substrate</name>
    </ligand>
</feature>
<dbReference type="InterPro" id="IPR036921">
    <property type="entry name" value="PurM-like_N_sf"/>
</dbReference>
<dbReference type="GO" id="GO:0000287">
    <property type="term" value="F:magnesium ion binding"/>
    <property type="evidence" value="ECO:0007669"/>
    <property type="project" value="UniProtKB-UniRule"/>
</dbReference>
<dbReference type="GO" id="GO:0009229">
    <property type="term" value="P:thiamine diphosphate biosynthetic process"/>
    <property type="evidence" value="ECO:0007669"/>
    <property type="project" value="UniProtKB-UniRule"/>
</dbReference>
<dbReference type="GO" id="GO:0009228">
    <property type="term" value="P:thiamine biosynthetic process"/>
    <property type="evidence" value="ECO:0007669"/>
    <property type="project" value="UniProtKB-KW"/>
</dbReference>
<keyword evidence="2 4" id="KW-0418">Kinase</keyword>
<evidence type="ECO:0000256" key="2">
    <source>
        <dbReference type="HAMAP-Rule" id="MF_02128"/>
    </source>
</evidence>
<dbReference type="PANTHER" id="PTHR30270:SF0">
    <property type="entry name" value="THIAMINE-MONOPHOSPHATE KINASE"/>
    <property type="match status" value="1"/>
</dbReference>
<feature type="binding site" evidence="2">
    <location>
        <position position="117"/>
    </location>
    <ligand>
        <name>Mg(2+)</name>
        <dbReference type="ChEBI" id="CHEBI:18420"/>
        <label>1</label>
    </ligand>
</feature>
<dbReference type="Gene3D" id="3.90.650.10">
    <property type="entry name" value="PurM-like C-terminal domain"/>
    <property type="match status" value="1"/>
</dbReference>
<dbReference type="InterPro" id="IPR036676">
    <property type="entry name" value="PurM-like_C_sf"/>
</dbReference>
<accession>A0A5E4W8B1</accession>
<dbReference type="GO" id="GO:0009030">
    <property type="term" value="F:thiamine-phosphate kinase activity"/>
    <property type="evidence" value="ECO:0007669"/>
    <property type="project" value="UniProtKB-UniRule"/>
</dbReference>
<dbReference type="UniPathway" id="UPA00060">
    <property type="reaction ID" value="UER00142"/>
</dbReference>
<dbReference type="InterPro" id="IPR016188">
    <property type="entry name" value="PurM-like_N"/>
</dbReference>
<dbReference type="EC" id="2.7.4.16" evidence="2"/>
<dbReference type="GO" id="GO:0005524">
    <property type="term" value="F:ATP binding"/>
    <property type="evidence" value="ECO:0007669"/>
    <property type="project" value="UniProtKB-UniRule"/>
</dbReference>
<comment type="catalytic activity">
    <reaction evidence="2">
        <text>thiamine phosphate + ATP = thiamine diphosphate + ADP</text>
        <dbReference type="Rhea" id="RHEA:15913"/>
        <dbReference type="ChEBI" id="CHEBI:30616"/>
        <dbReference type="ChEBI" id="CHEBI:37575"/>
        <dbReference type="ChEBI" id="CHEBI:58937"/>
        <dbReference type="ChEBI" id="CHEBI:456216"/>
        <dbReference type="EC" id="2.7.4.16"/>
    </reaction>
</comment>
<feature type="binding site" evidence="2">
    <location>
        <position position="192"/>
    </location>
    <ligand>
        <name>Mg(2+)</name>
        <dbReference type="ChEBI" id="CHEBI:18420"/>
        <label>1</label>
    </ligand>
</feature>
<proteinExistence type="inferred from homology"/>
<feature type="binding site" evidence="2">
    <location>
        <position position="216"/>
    </location>
    <ligand>
        <name>ATP</name>
        <dbReference type="ChEBI" id="CHEBI:30616"/>
    </ligand>
</feature>
<keyword evidence="5" id="KW-1185">Reference proteome</keyword>
<feature type="binding site" evidence="2">
    <location>
        <position position="145"/>
    </location>
    <ligand>
        <name>Mg(2+)</name>
        <dbReference type="ChEBI" id="CHEBI:18420"/>
        <label>3</label>
    </ligand>
</feature>
<feature type="binding site" evidence="2">
    <location>
        <position position="116"/>
    </location>
    <ligand>
        <name>Mg(2+)</name>
        <dbReference type="ChEBI" id="CHEBI:18420"/>
        <label>1</label>
    </ligand>
</feature>
<feature type="binding site" evidence="2">
    <location>
        <begin position="191"/>
        <end position="192"/>
    </location>
    <ligand>
        <name>ATP</name>
        <dbReference type="ChEBI" id="CHEBI:30616"/>
    </ligand>
</feature>
<feature type="binding site" evidence="2">
    <location>
        <position position="145"/>
    </location>
    <ligand>
        <name>Mg(2+)</name>
        <dbReference type="ChEBI" id="CHEBI:18420"/>
        <label>4</label>
    </ligand>
</feature>
<evidence type="ECO:0000256" key="1">
    <source>
        <dbReference type="ARBA" id="ARBA00022977"/>
    </source>
</evidence>
<protein>
    <recommendedName>
        <fullName evidence="2">Thiamine-monophosphate kinase</fullName>
        <shortName evidence="2">TMP kinase</shortName>
        <shortName evidence="2">Thiamine-phosphate kinase</shortName>
        <ecNumber evidence="2">2.7.4.16</ecNumber>
    </recommendedName>
</protein>
<evidence type="ECO:0000313" key="5">
    <source>
        <dbReference type="Proteomes" id="UP000383971"/>
    </source>
</evidence>
<keyword evidence="2" id="KW-0460">Magnesium</keyword>